<dbReference type="OrthoDB" id="9795565at2"/>
<dbReference type="RefSeq" id="WP_132583087.1">
    <property type="nucleotide sequence ID" value="NZ_SMAJ01000009.1"/>
</dbReference>
<keyword evidence="4" id="KW-1185">Reference proteome</keyword>
<dbReference type="InterPro" id="IPR027417">
    <property type="entry name" value="P-loop_NTPase"/>
</dbReference>
<sequence length="768" mass="86796">MILRINRLRQFGIFTDFNGSGIQQFGRYNLIYGWNGTGKSTLSNVFSCLESRSLIPRFAGAQFSIALDDGTSLTDATLASSSLNIHVFNQRFIHENIDWDRSVKSILLIAKEKIDDLQTLEKKKGELGEKQKAYATKLTEIRTKTEAQDKFLTSAAKKMKTGLQAIDTSDSYYLNYDRRKLSKFIESNGESVLKRESVLSDEKVIELTNAAKPDLLLSITFVSAAIEEGYFNKAAGRIRDLIGTTAINQAIERLTDNPDIRDWVQEGLAIHEHHKSESCEFCGEPFTKPRAEALAAHFSKEFTDFQTRLNNAAAWIESQGAPANSLPASTSFYKEYATEATKLEEKYKQAAQKINEQIEGWREALKAKIMDPSKTDIQIADVREDDVAYFNAVLSSIVDLVKKHNNKTDNFSSETSKAKKSLELHFAAAEIQEVDYAGNENQCKDLEATTAADKTAIDGLALEVGNLEALLSNETVGAKEFNDVLHRFIGRSDLCLSFNQAKKGYEIIRNGLGEHDGNLSEGEKTAIAFVYFITKLKENGNNIRDTIVVVDDPVSSFDSNHLFHAYSFLKTQCIDAKQLFVLTHNFTYFKLIRDWFTTMNKNRAQKSKPATAFFYRLDAPPGSPRHSLLVEADDSLKNYGSEYHYTFKKLYKYREKVTLDRDEAFLTANLARKLLESFFTFKFPRGRASLSQLMDAGLEGCTITTTELKEKIYRFINKYSHSDVIEITEESAENLAGESHSVLNNIFQWIEEVDKKHFDEMVEVAQEA</sequence>
<protein>
    <submittedName>
        <fullName evidence="3">Wobble nucleotide-excising tRNase</fullName>
    </submittedName>
</protein>
<evidence type="ECO:0000313" key="3">
    <source>
        <dbReference type="EMBL" id="TCT05738.1"/>
    </source>
</evidence>
<dbReference type="InterPro" id="IPR026866">
    <property type="entry name" value="CR006_AAA"/>
</dbReference>
<name>A0A4V2UY23_9BURK</name>
<gene>
    <name evidence="3" type="ORF">EDC26_10926</name>
</gene>
<evidence type="ECO:0000256" key="1">
    <source>
        <dbReference type="SAM" id="Coils"/>
    </source>
</evidence>
<proteinExistence type="predicted"/>
<accession>A0A4V2UY23</accession>
<dbReference type="SUPFAM" id="SSF52540">
    <property type="entry name" value="P-loop containing nucleoside triphosphate hydrolases"/>
    <property type="match status" value="1"/>
</dbReference>
<dbReference type="EMBL" id="SMAJ01000009">
    <property type="protein sequence ID" value="TCT05738.1"/>
    <property type="molecule type" value="Genomic_DNA"/>
</dbReference>
<feature type="domain" description="Protein CR006 P-loop" evidence="2">
    <location>
        <begin position="10"/>
        <end position="748"/>
    </location>
</feature>
<organism evidence="3 4">
    <name type="scientific">Paralcaligenes ureilyticus</name>
    <dbReference type="NCBI Taxonomy" id="627131"/>
    <lineage>
        <taxon>Bacteria</taxon>
        <taxon>Pseudomonadati</taxon>
        <taxon>Pseudomonadota</taxon>
        <taxon>Betaproteobacteria</taxon>
        <taxon>Burkholderiales</taxon>
        <taxon>Alcaligenaceae</taxon>
        <taxon>Paralcaligenes</taxon>
    </lineage>
</organism>
<evidence type="ECO:0000313" key="4">
    <source>
        <dbReference type="Proteomes" id="UP000295525"/>
    </source>
</evidence>
<comment type="caution">
    <text evidence="3">The sequence shown here is derived from an EMBL/GenBank/DDBJ whole genome shotgun (WGS) entry which is preliminary data.</text>
</comment>
<dbReference type="Pfam" id="PF13166">
    <property type="entry name" value="AAA_13"/>
    <property type="match status" value="1"/>
</dbReference>
<dbReference type="AlphaFoldDB" id="A0A4V2UY23"/>
<evidence type="ECO:0000259" key="2">
    <source>
        <dbReference type="Pfam" id="PF13166"/>
    </source>
</evidence>
<keyword evidence="1" id="KW-0175">Coiled coil</keyword>
<feature type="coiled-coil region" evidence="1">
    <location>
        <begin position="333"/>
        <end position="364"/>
    </location>
</feature>
<dbReference type="Proteomes" id="UP000295525">
    <property type="component" value="Unassembled WGS sequence"/>
</dbReference>
<reference evidence="3 4" key="1">
    <citation type="submission" date="2019-03" db="EMBL/GenBank/DDBJ databases">
        <title>Genomic Encyclopedia of Type Strains, Phase IV (KMG-IV): sequencing the most valuable type-strain genomes for metagenomic binning, comparative biology and taxonomic classification.</title>
        <authorList>
            <person name="Goeker M."/>
        </authorList>
    </citation>
    <scope>NUCLEOTIDE SEQUENCE [LARGE SCALE GENOMIC DNA]</scope>
    <source>
        <strain evidence="3 4">DSM 24591</strain>
    </source>
</reference>
<dbReference type="Gene3D" id="3.40.50.300">
    <property type="entry name" value="P-loop containing nucleotide triphosphate hydrolases"/>
    <property type="match status" value="1"/>
</dbReference>